<proteinExistence type="predicted"/>
<comment type="caution">
    <text evidence="1">The sequence shown here is derived from an EMBL/GenBank/DDBJ whole genome shotgun (WGS) entry which is preliminary data.</text>
</comment>
<dbReference type="GO" id="GO:0032259">
    <property type="term" value="P:methylation"/>
    <property type="evidence" value="ECO:0007669"/>
    <property type="project" value="UniProtKB-KW"/>
</dbReference>
<reference evidence="1" key="1">
    <citation type="submission" date="2021-03" db="EMBL/GenBank/DDBJ databases">
        <authorList>
            <person name="Jaffe A."/>
        </authorList>
    </citation>
    <scope>NUCLEOTIDE SEQUENCE</scope>
    <source>
        <strain evidence="1">RIFCSPLOWO2_01_FULL_AR10_48_17</strain>
    </source>
</reference>
<dbReference type="EMBL" id="JAGVWC010000010">
    <property type="protein sequence ID" value="MBS3061544.1"/>
    <property type="molecule type" value="Genomic_DNA"/>
</dbReference>
<dbReference type="CDD" id="cd02440">
    <property type="entry name" value="AdoMet_MTases"/>
    <property type="match status" value="1"/>
</dbReference>
<evidence type="ECO:0000313" key="2">
    <source>
        <dbReference type="Proteomes" id="UP000675968"/>
    </source>
</evidence>
<dbReference type="SUPFAM" id="SSF53335">
    <property type="entry name" value="S-adenosyl-L-methionine-dependent methyltransferases"/>
    <property type="match status" value="1"/>
</dbReference>
<dbReference type="Gene3D" id="3.40.50.150">
    <property type="entry name" value="Vaccinia Virus protein VP39"/>
    <property type="match status" value="1"/>
</dbReference>
<reference evidence="1" key="2">
    <citation type="submission" date="2021-05" db="EMBL/GenBank/DDBJ databases">
        <title>Protein family content uncovers lineage relationships and bacterial pathway maintenance mechanisms in DPANN archaea.</title>
        <authorList>
            <person name="Castelle C.J."/>
            <person name="Meheust R."/>
            <person name="Jaffe A.L."/>
            <person name="Seitz K."/>
            <person name="Gong X."/>
            <person name="Baker B.J."/>
            <person name="Banfield J.F."/>
        </authorList>
    </citation>
    <scope>NUCLEOTIDE SEQUENCE</scope>
    <source>
        <strain evidence="1">RIFCSPLOWO2_01_FULL_AR10_48_17</strain>
    </source>
</reference>
<dbReference type="GO" id="GO:0008168">
    <property type="term" value="F:methyltransferase activity"/>
    <property type="evidence" value="ECO:0007669"/>
    <property type="project" value="UniProtKB-KW"/>
</dbReference>
<dbReference type="AlphaFoldDB" id="A0A8T4L4U2"/>
<dbReference type="InterPro" id="IPR029063">
    <property type="entry name" value="SAM-dependent_MTases_sf"/>
</dbReference>
<keyword evidence="1" id="KW-0489">Methyltransferase</keyword>
<sequence length="191" mass="22778">MPKPKENTRRLRPIVVHLGNIGEYRKGERPAEKTRRYARRFPGIQFIGIDLNRFEGRQRRNWRQLQDNYRKQLKRYSPESISLISSDMSLGHTFEFLLGPRATHREIFQTIYEKLKPGGKFLMTVGETQLEGKPNVVMMYLLACEIFGERNVEIKKVPPGKSWTHWMKRWEKEDKTPVYVITAMKERRKKK</sequence>
<keyword evidence="1" id="KW-0808">Transferase</keyword>
<accession>A0A8T4L4U2</accession>
<evidence type="ECO:0000313" key="1">
    <source>
        <dbReference type="EMBL" id="MBS3061544.1"/>
    </source>
</evidence>
<name>A0A8T4L4U2_9ARCH</name>
<protein>
    <submittedName>
        <fullName evidence="1">Class I SAM-dependent methyltransferase</fullName>
    </submittedName>
</protein>
<gene>
    <name evidence="1" type="ORF">J4215_03105</name>
</gene>
<dbReference type="Proteomes" id="UP000675968">
    <property type="component" value="Unassembled WGS sequence"/>
</dbReference>
<organism evidence="1 2">
    <name type="scientific">Candidatus Iainarchaeum sp</name>
    <dbReference type="NCBI Taxonomy" id="3101447"/>
    <lineage>
        <taxon>Archaea</taxon>
        <taxon>Candidatus Iainarchaeota</taxon>
        <taxon>Candidatus Iainarchaeia</taxon>
        <taxon>Candidatus Iainarchaeales</taxon>
        <taxon>Candidatus Iainarchaeaceae</taxon>
        <taxon>Candidatus Iainarchaeum</taxon>
    </lineage>
</organism>